<dbReference type="Pfam" id="PF00753">
    <property type="entry name" value="Lactamase_B"/>
    <property type="match status" value="1"/>
</dbReference>
<accession>A0ABT4CKN1</accession>
<reference evidence="3" key="1">
    <citation type="submission" date="2022-12" db="EMBL/GenBank/DDBJ databases">
        <authorList>
            <person name="Wang J."/>
        </authorList>
    </citation>
    <scope>NUCLEOTIDE SEQUENCE</scope>
    <source>
        <strain evidence="3">HY-42-06</strain>
    </source>
</reference>
<name>A0ABT4CKN1_9CLOT</name>
<sequence>MKHFKKNFRAKINIGIIISLLIMAMLALSSCGKAVSNQAKNNNKTRETNKNNEVSLNTNGSLKVHFIDVGQADSILITENNHNMLIDAGNNDDSELVTTYLKKQGISNLDYVVGTHPHEDHIGGLDAVINEFNIGTIYMPKKVATTKTYKDVIKAIKNKNMKITLPKRGSTFKLGEATCTIVAPIENKKYKDTNDYSIVIKLRYKDTSFLFTGDAEGASEKEILKGGYDIKVDVLKVGHHGSRTSTIDAFLKKVSPKYAVISCGKENKYGHPHKETIQKLKDKNIQLYRTDKSGTIIAISNGSEINFDKKPVEK</sequence>
<organism evidence="3 4">
    <name type="scientific">Clostridium ganghwense</name>
    <dbReference type="NCBI Taxonomy" id="312089"/>
    <lineage>
        <taxon>Bacteria</taxon>
        <taxon>Bacillati</taxon>
        <taxon>Bacillota</taxon>
        <taxon>Clostridia</taxon>
        <taxon>Eubacteriales</taxon>
        <taxon>Clostridiaceae</taxon>
        <taxon>Clostridium</taxon>
    </lineage>
</organism>
<dbReference type="InterPro" id="IPR036866">
    <property type="entry name" value="RibonucZ/Hydroxyglut_hydro"/>
</dbReference>
<keyword evidence="1" id="KW-0472">Membrane</keyword>
<dbReference type="Gene3D" id="3.60.15.10">
    <property type="entry name" value="Ribonuclease Z/Hydroxyacylglutathione hydrolase-like"/>
    <property type="match status" value="1"/>
</dbReference>
<dbReference type="PANTHER" id="PTHR30619:SF7">
    <property type="entry name" value="BETA-LACTAMASE DOMAIN PROTEIN"/>
    <property type="match status" value="1"/>
</dbReference>
<keyword evidence="1" id="KW-1133">Transmembrane helix</keyword>
<keyword evidence="4" id="KW-1185">Reference proteome</keyword>
<dbReference type="Proteomes" id="UP001079657">
    <property type="component" value="Unassembled WGS sequence"/>
</dbReference>
<feature type="transmembrane region" description="Helical" evidence="1">
    <location>
        <begin position="12"/>
        <end position="30"/>
    </location>
</feature>
<protein>
    <submittedName>
        <fullName evidence="3">ComEC/Rec2 family competence protein</fullName>
    </submittedName>
</protein>
<dbReference type="RefSeq" id="WP_268047983.1">
    <property type="nucleotide sequence ID" value="NZ_JAPQES010000001.1"/>
</dbReference>
<dbReference type="EMBL" id="JAPQES010000001">
    <property type="protein sequence ID" value="MCY6369608.1"/>
    <property type="molecule type" value="Genomic_DNA"/>
</dbReference>
<keyword evidence="1" id="KW-0812">Transmembrane</keyword>
<comment type="caution">
    <text evidence="3">The sequence shown here is derived from an EMBL/GenBank/DDBJ whole genome shotgun (WGS) entry which is preliminary data.</text>
</comment>
<dbReference type="InterPro" id="IPR001279">
    <property type="entry name" value="Metallo-B-lactamas"/>
</dbReference>
<dbReference type="CDD" id="cd07731">
    <property type="entry name" value="ComA-like_MBL-fold"/>
    <property type="match status" value="1"/>
</dbReference>
<feature type="domain" description="Metallo-beta-lactamase" evidence="2">
    <location>
        <begin position="71"/>
        <end position="265"/>
    </location>
</feature>
<evidence type="ECO:0000313" key="3">
    <source>
        <dbReference type="EMBL" id="MCY6369608.1"/>
    </source>
</evidence>
<dbReference type="PROSITE" id="PS51257">
    <property type="entry name" value="PROKAR_LIPOPROTEIN"/>
    <property type="match status" value="1"/>
</dbReference>
<evidence type="ECO:0000256" key="1">
    <source>
        <dbReference type="SAM" id="Phobius"/>
    </source>
</evidence>
<dbReference type="PANTHER" id="PTHR30619">
    <property type="entry name" value="DNA INTERNALIZATION/COMPETENCE PROTEIN COMEC/REC2"/>
    <property type="match status" value="1"/>
</dbReference>
<evidence type="ECO:0000313" key="4">
    <source>
        <dbReference type="Proteomes" id="UP001079657"/>
    </source>
</evidence>
<dbReference type="SMART" id="SM00849">
    <property type="entry name" value="Lactamase_B"/>
    <property type="match status" value="1"/>
</dbReference>
<gene>
    <name evidence="3" type="ORF">OXH55_02960</name>
</gene>
<dbReference type="InterPro" id="IPR052159">
    <property type="entry name" value="Competence_DNA_uptake"/>
</dbReference>
<proteinExistence type="predicted"/>
<dbReference type="InterPro" id="IPR035681">
    <property type="entry name" value="ComA-like_MBL"/>
</dbReference>
<dbReference type="SUPFAM" id="SSF56281">
    <property type="entry name" value="Metallo-hydrolase/oxidoreductase"/>
    <property type="match status" value="1"/>
</dbReference>
<evidence type="ECO:0000259" key="2">
    <source>
        <dbReference type="SMART" id="SM00849"/>
    </source>
</evidence>